<organism evidence="2 3">
    <name type="scientific">Olpidium bornovanus</name>
    <dbReference type="NCBI Taxonomy" id="278681"/>
    <lineage>
        <taxon>Eukaryota</taxon>
        <taxon>Fungi</taxon>
        <taxon>Fungi incertae sedis</taxon>
        <taxon>Olpidiomycota</taxon>
        <taxon>Olpidiomycotina</taxon>
        <taxon>Olpidiomycetes</taxon>
        <taxon>Olpidiales</taxon>
        <taxon>Olpidiaceae</taxon>
        <taxon>Olpidium</taxon>
    </lineage>
</organism>
<evidence type="ECO:0000256" key="1">
    <source>
        <dbReference type="SAM" id="MobiDB-lite"/>
    </source>
</evidence>
<dbReference type="Proteomes" id="UP000673691">
    <property type="component" value="Unassembled WGS sequence"/>
</dbReference>
<reference evidence="2 3" key="1">
    <citation type="journal article" name="Sci. Rep.">
        <title>Genome-scale phylogenetic analyses confirm Olpidium as the closest living zoosporic fungus to the non-flagellated, terrestrial fungi.</title>
        <authorList>
            <person name="Chang Y."/>
            <person name="Rochon D."/>
            <person name="Sekimoto S."/>
            <person name="Wang Y."/>
            <person name="Chovatia M."/>
            <person name="Sandor L."/>
            <person name="Salamov A."/>
            <person name="Grigoriev I.V."/>
            <person name="Stajich J.E."/>
            <person name="Spatafora J.W."/>
        </authorList>
    </citation>
    <scope>NUCLEOTIDE SEQUENCE [LARGE SCALE GENOMIC DNA]</scope>
    <source>
        <strain evidence="2">S191</strain>
    </source>
</reference>
<keyword evidence="3" id="KW-1185">Reference proteome</keyword>
<feature type="compositionally biased region" description="Basic and acidic residues" evidence="1">
    <location>
        <begin position="91"/>
        <end position="100"/>
    </location>
</feature>
<dbReference type="EMBL" id="JAEFCI010003745">
    <property type="protein sequence ID" value="KAG5461381.1"/>
    <property type="molecule type" value="Genomic_DNA"/>
</dbReference>
<protein>
    <submittedName>
        <fullName evidence="2">Uncharacterized protein</fullName>
    </submittedName>
</protein>
<dbReference type="AlphaFoldDB" id="A0A8H7ZXR7"/>
<proteinExistence type="predicted"/>
<evidence type="ECO:0000313" key="2">
    <source>
        <dbReference type="EMBL" id="KAG5461381.1"/>
    </source>
</evidence>
<sequence length="209" mass="22663">MRRFTGKDRRPHVFHSFLQNFDKYASLTRLEGKESSPAALAGSSGIGSTAREAATNGSVCYAADARHVAFVDKKRRRAESAAGGPVIVELTPEKEREETARTGPSATPRLSPEPEKAVLMQSPPPAKSMLFANRDPVVAPSEAKHDGARRLVSEVQLDFDPQCFVEATVDVPTMISLCQFLAACQADSTGVPDRTLGAIRWRRIVVTGK</sequence>
<name>A0A8H7ZXR7_9FUNG</name>
<comment type="caution">
    <text evidence="2">The sequence shown here is derived from an EMBL/GenBank/DDBJ whole genome shotgun (WGS) entry which is preliminary data.</text>
</comment>
<feature type="region of interest" description="Disordered" evidence="1">
    <location>
        <begin position="81"/>
        <end position="120"/>
    </location>
</feature>
<evidence type="ECO:0000313" key="3">
    <source>
        <dbReference type="Proteomes" id="UP000673691"/>
    </source>
</evidence>
<accession>A0A8H7ZXR7</accession>
<gene>
    <name evidence="2" type="ORF">BJ554DRAFT_6436</name>
</gene>